<dbReference type="EC" id="2.1.1.37" evidence="1"/>
<dbReference type="PANTHER" id="PTHR10629:SF52">
    <property type="entry name" value="DNA (CYTOSINE-5)-METHYLTRANSFERASE 1"/>
    <property type="match status" value="1"/>
</dbReference>
<dbReference type="EMBL" id="JAPHNL010000317">
    <property type="protein sequence ID" value="MCX3063629.1"/>
    <property type="molecule type" value="Genomic_DNA"/>
</dbReference>
<evidence type="ECO:0000256" key="2">
    <source>
        <dbReference type="ARBA" id="ARBA00022603"/>
    </source>
</evidence>
<evidence type="ECO:0000313" key="8">
    <source>
        <dbReference type="Proteomes" id="UP001163064"/>
    </source>
</evidence>
<reference evidence="7" key="1">
    <citation type="submission" date="2022-10" db="EMBL/GenBank/DDBJ databases">
        <title>Streptomyces beihaiensis sp. nov., a chitin degrading actinobacterium, isolated from shrimp pond soil.</title>
        <authorList>
            <person name="Xie J."/>
            <person name="Shen N."/>
        </authorList>
    </citation>
    <scope>NUCLEOTIDE SEQUENCE</scope>
    <source>
        <strain evidence="7">GXMU-J5</strain>
    </source>
</reference>
<gene>
    <name evidence="7" type="ORF">OFY01_28475</name>
</gene>
<dbReference type="GO" id="GO:0032259">
    <property type="term" value="P:methylation"/>
    <property type="evidence" value="ECO:0007669"/>
    <property type="project" value="UniProtKB-KW"/>
</dbReference>
<evidence type="ECO:0000256" key="3">
    <source>
        <dbReference type="ARBA" id="ARBA00022679"/>
    </source>
</evidence>
<dbReference type="InterPro" id="IPR029063">
    <property type="entry name" value="SAM-dependent_MTases_sf"/>
</dbReference>
<accession>A0ABT3U2W3</accession>
<dbReference type="PANTHER" id="PTHR10629">
    <property type="entry name" value="CYTOSINE-SPECIFIC METHYLTRANSFERASE"/>
    <property type="match status" value="1"/>
</dbReference>
<dbReference type="SUPFAM" id="SSF53335">
    <property type="entry name" value="S-adenosyl-L-methionine-dependent methyltransferases"/>
    <property type="match status" value="1"/>
</dbReference>
<dbReference type="GO" id="GO:0008168">
    <property type="term" value="F:methyltransferase activity"/>
    <property type="evidence" value="ECO:0007669"/>
    <property type="project" value="UniProtKB-KW"/>
</dbReference>
<dbReference type="InterPro" id="IPR050390">
    <property type="entry name" value="C5-Methyltransferase"/>
</dbReference>
<comment type="caution">
    <text evidence="7">The sequence shown here is derived from an EMBL/GenBank/DDBJ whole genome shotgun (WGS) entry which is preliminary data.</text>
</comment>
<dbReference type="Gene3D" id="3.40.50.150">
    <property type="entry name" value="Vaccinia Virus protein VP39"/>
    <property type="match status" value="1"/>
</dbReference>
<keyword evidence="4 6" id="KW-0949">S-adenosyl-L-methionine</keyword>
<dbReference type="PRINTS" id="PR00105">
    <property type="entry name" value="C5METTRFRASE"/>
</dbReference>
<evidence type="ECO:0000256" key="1">
    <source>
        <dbReference type="ARBA" id="ARBA00011975"/>
    </source>
</evidence>
<dbReference type="PROSITE" id="PS51679">
    <property type="entry name" value="SAM_MT_C5"/>
    <property type="match status" value="1"/>
</dbReference>
<sequence length="330" mass="35946">MRELTFVDVCSGAGGLALGMEQAGLSPRLLLDNDPVACEILRLNRPDWPIDMADLRDFDPAENSEVYDVDVLLAGVPRFRSAATVQRSSDDEAVEMFRAAMYLAPAVRPRALVIENVPAMVESEELASVRELAHAELEHLGYRLYWDVLNAMDFAVPQDRRVGLLVALREESADRFRMPEATVREPLTVGEALLESMASRGWPGARRWAAHADTVAPTLVGGSTNRGGADFGPRGSQRRWQRMGVYTKSYGDVPPGPDFVWDPDLGPAGLVPVTVEQAALVQGFPAEWRFTGGKTKRYGLIAQACPPPLAGALGRAIESALRRTPRPSAG</sequence>
<protein>
    <recommendedName>
        <fullName evidence="1">DNA (cytosine-5-)-methyltransferase</fullName>
        <ecNumber evidence="1">2.1.1.37</ecNumber>
    </recommendedName>
</protein>
<evidence type="ECO:0000256" key="5">
    <source>
        <dbReference type="ARBA" id="ARBA00022747"/>
    </source>
</evidence>
<keyword evidence="5" id="KW-0680">Restriction system</keyword>
<dbReference type="Gene3D" id="3.90.120.10">
    <property type="entry name" value="DNA Methylase, subunit A, domain 2"/>
    <property type="match status" value="1"/>
</dbReference>
<keyword evidence="3 6" id="KW-0808">Transferase</keyword>
<keyword evidence="8" id="KW-1185">Reference proteome</keyword>
<comment type="similarity">
    <text evidence="6">Belongs to the class I-like SAM-binding methyltransferase superfamily. C5-methyltransferase family.</text>
</comment>
<evidence type="ECO:0000256" key="6">
    <source>
        <dbReference type="PROSITE-ProRule" id="PRU01016"/>
    </source>
</evidence>
<dbReference type="InterPro" id="IPR001525">
    <property type="entry name" value="C5_MeTfrase"/>
</dbReference>
<name>A0ABT3U2W3_9ACTN</name>
<proteinExistence type="inferred from homology"/>
<organism evidence="7 8">
    <name type="scientific">Streptomyces beihaiensis</name>
    <dbReference type="NCBI Taxonomy" id="2984495"/>
    <lineage>
        <taxon>Bacteria</taxon>
        <taxon>Bacillati</taxon>
        <taxon>Actinomycetota</taxon>
        <taxon>Actinomycetes</taxon>
        <taxon>Kitasatosporales</taxon>
        <taxon>Streptomycetaceae</taxon>
        <taxon>Streptomyces</taxon>
    </lineage>
</organism>
<evidence type="ECO:0000256" key="4">
    <source>
        <dbReference type="ARBA" id="ARBA00022691"/>
    </source>
</evidence>
<dbReference type="Pfam" id="PF00145">
    <property type="entry name" value="DNA_methylase"/>
    <property type="match status" value="1"/>
</dbReference>
<comment type="caution">
    <text evidence="6">Lacks conserved residue(s) required for the propagation of feature annotation.</text>
</comment>
<keyword evidence="2 6" id="KW-0489">Methyltransferase</keyword>
<dbReference type="Proteomes" id="UP001163064">
    <property type="component" value="Unassembled WGS sequence"/>
</dbReference>
<evidence type="ECO:0000313" key="7">
    <source>
        <dbReference type="EMBL" id="MCX3063629.1"/>
    </source>
</evidence>